<accession>A0A3M6VW64</accession>
<dbReference type="VEuPathDB" id="FungiDB:DD237_001284"/>
<gene>
    <name evidence="1" type="ORF">DD238_000394</name>
</gene>
<dbReference type="AlphaFoldDB" id="A0A3M6VW64"/>
<dbReference type="Proteomes" id="UP000282087">
    <property type="component" value="Unassembled WGS sequence"/>
</dbReference>
<keyword evidence="2" id="KW-1185">Reference proteome</keyword>
<proteinExistence type="predicted"/>
<protein>
    <submittedName>
        <fullName evidence="1">Uncharacterized protein</fullName>
    </submittedName>
</protein>
<organism evidence="1 2">
    <name type="scientific">Peronospora effusa</name>
    <dbReference type="NCBI Taxonomy" id="542832"/>
    <lineage>
        <taxon>Eukaryota</taxon>
        <taxon>Sar</taxon>
        <taxon>Stramenopiles</taxon>
        <taxon>Oomycota</taxon>
        <taxon>Peronosporomycetes</taxon>
        <taxon>Peronosporales</taxon>
        <taxon>Peronosporaceae</taxon>
        <taxon>Peronospora</taxon>
    </lineage>
</organism>
<evidence type="ECO:0000313" key="1">
    <source>
        <dbReference type="EMBL" id="RMX70446.1"/>
    </source>
</evidence>
<evidence type="ECO:0000313" key="2">
    <source>
        <dbReference type="Proteomes" id="UP000282087"/>
    </source>
</evidence>
<dbReference type="PANTHER" id="PTHR34204">
    <property type="entry name" value="RNA-BINDING ASCH DOMAIN PROTEIN"/>
    <property type="match status" value="1"/>
</dbReference>
<dbReference type="EMBL" id="QLLG01000001">
    <property type="protein sequence ID" value="RMX70446.1"/>
    <property type="molecule type" value="Genomic_DNA"/>
</dbReference>
<dbReference type="PANTHER" id="PTHR34204:SF2">
    <property type="entry name" value="RNA-BINDING ASCH DOMAIN PROTEIN"/>
    <property type="match status" value="1"/>
</dbReference>
<sequence length="142" mass="15448">MERALRMYSSSQLSILPAVTAAEAAEVPTQTIEGMTPEVIEVSIDITHALITVIKSDLEEDILVATTSFVDEIGVEISTLRQCLAAFTQRHTATEPLTVSARAFSKHYAQSSNGWWGELKGNVLPKKCMCEGKVHELLATAT</sequence>
<comment type="caution">
    <text evidence="1">The sequence shown here is derived from an EMBL/GenBank/DDBJ whole genome shotgun (WGS) entry which is preliminary data.</text>
</comment>
<reference evidence="1 2" key="1">
    <citation type="submission" date="2018-06" db="EMBL/GenBank/DDBJ databases">
        <title>Comparative genomics of downy mildews reveals potential adaptations to biotrophy.</title>
        <authorList>
            <person name="Fletcher K."/>
            <person name="Klosterman S.J."/>
            <person name="Derevnina L."/>
            <person name="Martin F."/>
            <person name="Koike S."/>
            <person name="Reyes Chin-Wo S."/>
            <person name="Mou B."/>
            <person name="Michelmore R."/>
        </authorList>
    </citation>
    <scope>NUCLEOTIDE SEQUENCE [LARGE SCALE GENOMIC DNA]</scope>
    <source>
        <strain evidence="1 2">R14</strain>
    </source>
</reference>
<name>A0A3M6VW64_9STRA</name>